<dbReference type="EMBL" id="JAMZIH010009320">
    <property type="protein sequence ID" value="KAJ1670338.1"/>
    <property type="molecule type" value="Genomic_DNA"/>
</dbReference>
<evidence type="ECO:0000313" key="2">
    <source>
        <dbReference type="Proteomes" id="UP001145114"/>
    </source>
</evidence>
<dbReference type="Proteomes" id="UP001145114">
    <property type="component" value="Unassembled WGS sequence"/>
</dbReference>
<name>A0ACC1H7T5_9FUNG</name>
<feature type="non-terminal residue" evidence="1">
    <location>
        <position position="219"/>
    </location>
</feature>
<proteinExistence type="predicted"/>
<gene>
    <name evidence="1" type="ORF">EV182_008276</name>
</gene>
<protein>
    <submittedName>
        <fullName evidence="1">Uncharacterized protein</fullName>
    </submittedName>
</protein>
<organism evidence="1 2">
    <name type="scientific">Spiromyces aspiralis</name>
    <dbReference type="NCBI Taxonomy" id="68401"/>
    <lineage>
        <taxon>Eukaryota</taxon>
        <taxon>Fungi</taxon>
        <taxon>Fungi incertae sedis</taxon>
        <taxon>Zoopagomycota</taxon>
        <taxon>Kickxellomycotina</taxon>
        <taxon>Kickxellomycetes</taxon>
        <taxon>Kickxellales</taxon>
        <taxon>Kickxellaceae</taxon>
        <taxon>Spiromyces</taxon>
    </lineage>
</organism>
<reference evidence="1" key="1">
    <citation type="submission" date="2022-06" db="EMBL/GenBank/DDBJ databases">
        <title>Phylogenomic reconstructions and comparative analyses of Kickxellomycotina fungi.</title>
        <authorList>
            <person name="Reynolds N.K."/>
            <person name="Stajich J.E."/>
            <person name="Barry K."/>
            <person name="Grigoriev I.V."/>
            <person name="Crous P."/>
            <person name="Smith M.E."/>
        </authorList>
    </citation>
    <scope>NUCLEOTIDE SEQUENCE</scope>
    <source>
        <strain evidence="1">RSA 2271</strain>
    </source>
</reference>
<evidence type="ECO:0000313" key="1">
    <source>
        <dbReference type="EMBL" id="KAJ1670338.1"/>
    </source>
</evidence>
<accession>A0ACC1H7T5</accession>
<sequence>MVLQGVTSGLWTKDMTAAIENMADPIPAWEKLWSWIHLTSVGEVPRVKLEEAGVDSSQVSLMEFARIKRRMLSKSIITTCVQLIGSLVQACKLLPLPSSQADISMGIWRVSWSAWLRIGFSMTSFMQPITTSLLDGGQQASKNEAPVTINAREVGDPIYTQELLTSLANLFVDFLSIWESARALTKDDILDSLRLFRSLVLYFDAPTYQSDISELTPLQ</sequence>
<keyword evidence="2" id="KW-1185">Reference proteome</keyword>
<comment type="caution">
    <text evidence="1">The sequence shown here is derived from an EMBL/GenBank/DDBJ whole genome shotgun (WGS) entry which is preliminary data.</text>
</comment>